<name>A0A2I1BX31_ASPN1</name>
<feature type="region of interest" description="Disordered" evidence="1">
    <location>
        <begin position="18"/>
        <end position="38"/>
    </location>
</feature>
<dbReference type="GeneID" id="36528902"/>
<evidence type="ECO:0000313" key="3">
    <source>
        <dbReference type="Proteomes" id="UP000234474"/>
    </source>
</evidence>
<dbReference type="VEuPathDB" id="FungiDB:P174DRAFT_287489"/>
<proteinExistence type="predicted"/>
<feature type="compositionally biased region" description="Basic and acidic residues" evidence="1">
    <location>
        <begin position="19"/>
        <end position="36"/>
    </location>
</feature>
<sequence>MAIHCECPARKGVQVTGKVAKDNEASASRGDSKREANPIYGISMGQELPFRVFTYQASRARNSLAMHCTIPTCLAAL</sequence>
<accession>A0A2I1BX31</accession>
<dbReference type="EMBL" id="MSZS01000008">
    <property type="protein sequence ID" value="PKX89944.1"/>
    <property type="molecule type" value="Genomic_DNA"/>
</dbReference>
<evidence type="ECO:0000313" key="2">
    <source>
        <dbReference type="EMBL" id="PKX89944.1"/>
    </source>
</evidence>
<dbReference type="AlphaFoldDB" id="A0A2I1BX31"/>
<reference evidence="3" key="1">
    <citation type="journal article" date="2018" name="Proc. Natl. Acad. Sci. U.S.A.">
        <title>Linking secondary metabolites to gene clusters through genome sequencing of six diverse Aspergillus species.</title>
        <authorList>
            <person name="Kaerboelling I."/>
            <person name="Vesth T.C."/>
            <person name="Frisvad J.C."/>
            <person name="Nybo J.L."/>
            <person name="Theobald S."/>
            <person name="Kuo A."/>
            <person name="Bowyer P."/>
            <person name="Matsuda Y."/>
            <person name="Mondo S."/>
            <person name="Lyhne E.K."/>
            <person name="Kogle M.E."/>
            <person name="Clum A."/>
            <person name="Lipzen A."/>
            <person name="Salamov A."/>
            <person name="Ngan C.Y."/>
            <person name="Daum C."/>
            <person name="Chiniquy J."/>
            <person name="Barry K."/>
            <person name="LaButti K."/>
            <person name="Haridas S."/>
            <person name="Simmons B.A."/>
            <person name="Magnuson J.K."/>
            <person name="Mortensen U.H."/>
            <person name="Larsen T.O."/>
            <person name="Grigoriev I.V."/>
            <person name="Baker S.E."/>
            <person name="Andersen M.R."/>
        </authorList>
    </citation>
    <scope>NUCLEOTIDE SEQUENCE [LARGE SCALE GENOMIC DNA]</scope>
    <source>
        <strain evidence="3">IBT 16806</strain>
    </source>
</reference>
<gene>
    <name evidence="2" type="ORF">P174DRAFT_287489</name>
</gene>
<comment type="caution">
    <text evidence="2">The sequence shown here is derived from an EMBL/GenBank/DDBJ whole genome shotgun (WGS) entry which is preliminary data.</text>
</comment>
<protein>
    <submittedName>
        <fullName evidence="2">Uncharacterized protein</fullName>
    </submittedName>
</protein>
<dbReference type="RefSeq" id="XP_024678539.1">
    <property type="nucleotide sequence ID" value="XM_024821576.1"/>
</dbReference>
<keyword evidence="3" id="KW-1185">Reference proteome</keyword>
<organism evidence="2 3">
    <name type="scientific">Aspergillus novofumigatus (strain IBT 16806)</name>
    <dbReference type="NCBI Taxonomy" id="1392255"/>
    <lineage>
        <taxon>Eukaryota</taxon>
        <taxon>Fungi</taxon>
        <taxon>Dikarya</taxon>
        <taxon>Ascomycota</taxon>
        <taxon>Pezizomycotina</taxon>
        <taxon>Eurotiomycetes</taxon>
        <taxon>Eurotiomycetidae</taxon>
        <taxon>Eurotiales</taxon>
        <taxon>Aspergillaceae</taxon>
        <taxon>Aspergillus</taxon>
        <taxon>Aspergillus subgen. Fumigati</taxon>
    </lineage>
</organism>
<evidence type="ECO:0000256" key="1">
    <source>
        <dbReference type="SAM" id="MobiDB-lite"/>
    </source>
</evidence>
<dbReference type="Proteomes" id="UP000234474">
    <property type="component" value="Unassembled WGS sequence"/>
</dbReference>